<organism evidence="2">
    <name type="scientific">Aphanomyces astaci</name>
    <name type="common">Crayfish plague agent</name>
    <dbReference type="NCBI Taxonomy" id="112090"/>
    <lineage>
        <taxon>Eukaryota</taxon>
        <taxon>Sar</taxon>
        <taxon>Stramenopiles</taxon>
        <taxon>Oomycota</taxon>
        <taxon>Saprolegniomycetes</taxon>
        <taxon>Saprolegniales</taxon>
        <taxon>Verrucalvaceae</taxon>
        <taxon>Aphanomyces</taxon>
    </lineage>
</organism>
<reference evidence="2" key="1">
    <citation type="submission" date="2013-12" db="EMBL/GenBank/DDBJ databases">
        <title>The Genome Sequence of Aphanomyces astaci APO3.</title>
        <authorList>
            <consortium name="The Broad Institute Genomics Platform"/>
            <person name="Russ C."/>
            <person name="Tyler B."/>
            <person name="van West P."/>
            <person name="Dieguez-Uribeondo J."/>
            <person name="Young S.K."/>
            <person name="Zeng Q."/>
            <person name="Gargeya S."/>
            <person name="Fitzgerald M."/>
            <person name="Abouelleil A."/>
            <person name="Alvarado L."/>
            <person name="Chapman S.B."/>
            <person name="Gainer-Dewar J."/>
            <person name="Goldberg J."/>
            <person name="Griggs A."/>
            <person name="Gujja S."/>
            <person name="Hansen M."/>
            <person name="Howarth C."/>
            <person name="Imamovic A."/>
            <person name="Ireland A."/>
            <person name="Larimer J."/>
            <person name="McCowan C."/>
            <person name="Murphy C."/>
            <person name="Pearson M."/>
            <person name="Poon T.W."/>
            <person name="Priest M."/>
            <person name="Roberts A."/>
            <person name="Saif S."/>
            <person name="Shea T."/>
            <person name="Sykes S."/>
            <person name="Wortman J."/>
            <person name="Nusbaum C."/>
            <person name="Birren B."/>
        </authorList>
    </citation>
    <scope>NUCLEOTIDE SEQUENCE [LARGE SCALE GENOMIC DNA]</scope>
    <source>
        <strain evidence="2">APO3</strain>
    </source>
</reference>
<accession>W4HAS9</accession>
<dbReference type="AlphaFoldDB" id="W4HAS9"/>
<dbReference type="EMBL" id="KI913115">
    <property type="protein sequence ID" value="ETV88218.1"/>
    <property type="molecule type" value="Genomic_DNA"/>
</dbReference>
<dbReference type="OrthoDB" id="79640at2759"/>
<sequence length="392" mass="45301">MQSRTSSKPETNDRRYMMTLQAVSAHNGAYRRTISLEAALDTSERLMQWGHRARLKQQQVANEQDDNTLVHPRLAQRLSKCQIAAAAERLSFQWRDASASRSGPDVAEPKDDDMRECTFRPQLVAKMESWVTCRYQYPPTIPRPRVIPSVHRPFVPRIKPFPIQNEEKDVHVRLYQDHIRQQDKRSTFEMERHRKPRPTKVVDAEGIQVFLARQATYEATRQRHIEQRSGDDPECKFTPQLDEHSRHLCASGRALDARMRKAHERRHSKLQHVLACMPSKPRPKPRKTIDDLGPRLVELSRPKSVAAAVPDDFQPHVEAKRAPTIDLYDAQVFYAKQQTSLQLKKERLLRHTFESLLDDYRSMDPPRHATDKSSRRLPSLSTRGGSKAAPPA</sequence>
<feature type="compositionally biased region" description="Basic and acidic residues" evidence="1">
    <location>
        <begin position="355"/>
        <end position="374"/>
    </location>
</feature>
<dbReference type="GeneID" id="20803520"/>
<gene>
    <name evidence="2" type="ORF">H257_01524</name>
</gene>
<proteinExistence type="predicted"/>
<dbReference type="VEuPathDB" id="FungiDB:H257_01524"/>
<protein>
    <submittedName>
        <fullName evidence="2">Uncharacterized protein</fullName>
    </submittedName>
</protein>
<name>W4HAS9_APHAT</name>
<dbReference type="RefSeq" id="XP_009823081.1">
    <property type="nucleotide sequence ID" value="XM_009824779.1"/>
</dbReference>
<evidence type="ECO:0000256" key="1">
    <source>
        <dbReference type="SAM" id="MobiDB-lite"/>
    </source>
</evidence>
<evidence type="ECO:0000313" key="2">
    <source>
        <dbReference type="EMBL" id="ETV88218.1"/>
    </source>
</evidence>
<feature type="region of interest" description="Disordered" evidence="1">
    <location>
        <begin position="355"/>
        <end position="392"/>
    </location>
</feature>